<keyword evidence="3" id="KW-0804">Transcription</keyword>
<proteinExistence type="predicted"/>
<evidence type="ECO:0000256" key="2">
    <source>
        <dbReference type="ARBA" id="ARBA00023125"/>
    </source>
</evidence>
<dbReference type="Pfam" id="PF12833">
    <property type="entry name" value="HTH_18"/>
    <property type="match status" value="1"/>
</dbReference>
<keyword evidence="2" id="KW-0238">DNA-binding</keyword>
<evidence type="ECO:0000313" key="6">
    <source>
        <dbReference type="Proteomes" id="UP000602198"/>
    </source>
</evidence>
<comment type="caution">
    <text evidence="5">The sequence shown here is derived from an EMBL/GenBank/DDBJ whole genome shotgun (WGS) entry which is preliminary data.</text>
</comment>
<dbReference type="InterPro" id="IPR009057">
    <property type="entry name" value="Homeodomain-like_sf"/>
</dbReference>
<dbReference type="Gene3D" id="1.10.10.60">
    <property type="entry name" value="Homeodomain-like"/>
    <property type="match status" value="1"/>
</dbReference>
<sequence length="285" mass="32283">MPDEEFRPRPVPPPETAKGILRPRDQIRVSNHARLPAGEQVCRYVEWYWSVSWDRRGMPPFRAEVLPYPCVNMTFERSHDRTGGFLTGVWTTKYVRELVGEGETFGVKFQPGGFGAFTGLDVGSFRDTAVPLTDVLPEAQGLADRVLATQDSAQRRDLVEEVLVKAIEQRAVADDTAYRQVLGIIDAMEHDPALLRVDQVTERFGIPVRTLQRLFRRYVGASPKWVLRRYRLQDGAHLLAEGRVTDLAALAVELGYFDQAHFSNEFAKEIGMPPLEYARINTPDL</sequence>
<evidence type="ECO:0000256" key="3">
    <source>
        <dbReference type="ARBA" id="ARBA00023163"/>
    </source>
</evidence>
<dbReference type="PROSITE" id="PS01124">
    <property type="entry name" value="HTH_ARAC_FAMILY_2"/>
    <property type="match status" value="1"/>
</dbReference>
<dbReference type="PANTHER" id="PTHR46796:SF13">
    <property type="entry name" value="HTH-TYPE TRANSCRIPTIONAL ACTIVATOR RHAS"/>
    <property type="match status" value="1"/>
</dbReference>
<dbReference type="Proteomes" id="UP000602198">
    <property type="component" value="Unassembled WGS sequence"/>
</dbReference>
<dbReference type="SUPFAM" id="SSF46689">
    <property type="entry name" value="Homeodomain-like"/>
    <property type="match status" value="1"/>
</dbReference>
<protein>
    <submittedName>
        <fullName evidence="5">Helix-turn-helix transcriptional regulator</fullName>
    </submittedName>
</protein>
<accession>A0ABS1MBM6</accession>
<evidence type="ECO:0000313" key="5">
    <source>
        <dbReference type="EMBL" id="MBL1077981.1"/>
    </source>
</evidence>
<dbReference type="InterPro" id="IPR018062">
    <property type="entry name" value="HTH_AraC-typ_CS"/>
</dbReference>
<dbReference type="InterPro" id="IPR050204">
    <property type="entry name" value="AraC_XylS_family_regulators"/>
</dbReference>
<feature type="domain" description="HTH araC/xylS-type" evidence="4">
    <location>
        <begin position="179"/>
        <end position="280"/>
    </location>
</feature>
<keyword evidence="6" id="KW-1185">Reference proteome</keyword>
<reference evidence="5 6" key="1">
    <citation type="submission" date="2021-01" db="EMBL/GenBank/DDBJ databases">
        <title>WGS of actinomycetes isolated from Thailand.</title>
        <authorList>
            <person name="Thawai C."/>
        </authorList>
    </citation>
    <scope>NUCLEOTIDE SEQUENCE [LARGE SCALE GENOMIC DNA]</scope>
    <source>
        <strain evidence="5 6">LPG 2</strain>
    </source>
</reference>
<dbReference type="SMART" id="SM00342">
    <property type="entry name" value="HTH_ARAC"/>
    <property type="match status" value="1"/>
</dbReference>
<dbReference type="PANTHER" id="PTHR46796">
    <property type="entry name" value="HTH-TYPE TRANSCRIPTIONAL ACTIVATOR RHAS-RELATED"/>
    <property type="match status" value="1"/>
</dbReference>
<dbReference type="EMBL" id="JAERRJ010000010">
    <property type="protein sequence ID" value="MBL1077981.1"/>
    <property type="molecule type" value="Genomic_DNA"/>
</dbReference>
<dbReference type="PROSITE" id="PS00041">
    <property type="entry name" value="HTH_ARAC_FAMILY_1"/>
    <property type="match status" value="2"/>
</dbReference>
<name>A0ABS1MBM6_9NOCA</name>
<evidence type="ECO:0000259" key="4">
    <source>
        <dbReference type="PROSITE" id="PS01124"/>
    </source>
</evidence>
<keyword evidence="1" id="KW-0805">Transcription regulation</keyword>
<evidence type="ECO:0000256" key="1">
    <source>
        <dbReference type="ARBA" id="ARBA00023015"/>
    </source>
</evidence>
<dbReference type="InterPro" id="IPR018060">
    <property type="entry name" value="HTH_AraC"/>
</dbReference>
<dbReference type="InterPro" id="IPR046532">
    <property type="entry name" value="DUF6597"/>
</dbReference>
<dbReference type="RefSeq" id="WP_201952246.1">
    <property type="nucleotide sequence ID" value="NZ_JAERRJ010000010.1"/>
</dbReference>
<organism evidence="5 6">
    <name type="scientific">Nocardia acididurans</name>
    <dbReference type="NCBI Taxonomy" id="2802282"/>
    <lineage>
        <taxon>Bacteria</taxon>
        <taxon>Bacillati</taxon>
        <taxon>Actinomycetota</taxon>
        <taxon>Actinomycetes</taxon>
        <taxon>Mycobacteriales</taxon>
        <taxon>Nocardiaceae</taxon>
        <taxon>Nocardia</taxon>
    </lineage>
</organism>
<dbReference type="Pfam" id="PF20240">
    <property type="entry name" value="DUF6597"/>
    <property type="match status" value="1"/>
</dbReference>
<gene>
    <name evidence="5" type="ORF">JK358_26610</name>
</gene>